<sequence>MAWKLTLYDYIHHRNLIDIDYSVEPLLPFVQDGGFLHRQALLQARRSDTDRERKLIPVKNETRLIIDRVDEQPGKTIVDVTLKRKAFARIREIEQEELRIERERVTLHEGLDGWSIIGVKLLQTEQTPRVKPPMPGGWVEVEDQALIEGEMRAPSVPFLNREVVHEWQNAPRGTYNRRAAADYADQWWDKGNPNYLTFEVDCTNYVSQCLFAGRAPMNYTGKRDSGWWYKGRSGTQELWSYSWAVANSLPFYLTTSRLGLQGREVSSPQELDLGDTISYDWNGNGRFEHSTIVTAKDPDGMPLVNAHTVSSKHRYWSYTDSYAWTDKTRYRFIKIDERF</sequence>
<protein>
    <submittedName>
        <fullName evidence="2">Amidase domain-containing protein</fullName>
    </submittedName>
</protein>
<dbReference type="PANTHER" id="PTHR40032:SF1">
    <property type="entry name" value="EXPORTED PROTEIN"/>
    <property type="match status" value="1"/>
</dbReference>
<dbReference type="PANTHER" id="PTHR40032">
    <property type="entry name" value="EXPORTED PROTEIN-RELATED"/>
    <property type="match status" value="1"/>
</dbReference>
<evidence type="ECO:0000313" key="3">
    <source>
        <dbReference type="Proteomes" id="UP001469365"/>
    </source>
</evidence>
<dbReference type="Proteomes" id="UP001469365">
    <property type="component" value="Unassembled WGS sequence"/>
</dbReference>
<comment type="caution">
    <text evidence="2">The sequence shown here is derived from an EMBL/GenBank/DDBJ whole genome shotgun (WGS) entry which is preliminary data.</text>
</comment>
<organism evidence="2 3">
    <name type="scientific">Paenibacillus filicis</name>
    <dbReference type="NCBI Taxonomy" id="669464"/>
    <lineage>
        <taxon>Bacteria</taxon>
        <taxon>Bacillati</taxon>
        <taxon>Bacillota</taxon>
        <taxon>Bacilli</taxon>
        <taxon>Bacillales</taxon>
        <taxon>Paenibacillaceae</taxon>
        <taxon>Paenibacillus</taxon>
    </lineage>
</organism>
<dbReference type="RefSeq" id="WP_341418254.1">
    <property type="nucleotide sequence ID" value="NZ_JBBPCC010000019.1"/>
</dbReference>
<gene>
    <name evidence="2" type="ORF">WMW72_24740</name>
</gene>
<evidence type="ECO:0000259" key="1">
    <source>
        <dbReference type="Pfam" id="PF12671"/>
    </source>
</evidence>
<reference evidence="2 3" key="1">
    <citation type="submission" date="2024-04" db="EMBL/GenBank/DDBJ databases">
        <title>draft genome sequnece of Paenibacillus filicis.</title>
        <authorList>
            <person name="Kim D.-U."/>
        </authorList>
    </citation>
    <scope>NUCLEOTIDE SEQUENCE [LARGE SCALE GENOMIC DNA]</scope>
    <source>
        <strain evidence="2 3">KACC14197</strain>
    </source>
</reference>
<feature type="domain" description="Putative amidase" evidence="1">
    <location>
        <begin position="175"/>
        <end position="329"/>
    </location>
</feature>
<evidence type="ECO:0000313" key="2">
    <source>
        <dbReference type="EMBL" id="MEK8131116.1"/>
    </source>
</evidence>
<proteinExistence type="predicted"/>
<name>A0ABU9DSB3_9BACL</name>
<dbReference type="InterPro" id="IPR024301">
    <property type="entry name" value="Amidase_6"/>
</dbReference>
<accession>A0ABU9DSB3</accession>
<keyword evidence="3" id="KW-1185">Reference proteome</keyword>
<dbReference type="Pfam" id="PF12671">
    <property type="entry name" value="Amidase_6"/>
    <property type="match status" value="1"/>
</dbReference>
<dbReference type="EMBL" id="JBBPCC010000019">
    <property type="protein sequence ID" value="MEK8131116.1"/>
    <property type="molecule type" value="Genomic_DNA"/>
</dbReference>